<evidence type="ECO:0000313" key="2">
    <source>
        <dbReference type="Proteomes" id="UP000297975"/>
    </source>
</evidence>
<accession>A0A4Y8IGC7</accession>
<dbReference type="EMBL" id="SOPW01000010">
    <property type="protein sequence ID" value="TFB19581.1"/>
    <property type="molecule type" value="Genomic_DNA"/>
</dbReference>
<evidence type="ECO:0008006" key="3">
    <source>
        <dbReference type="Google" id="ProtNLM"/>
    </source>
</evidence>
<dbReference type="RefSeq" id="WP_134340379.1">
    <property type="nucleotide sequence ID" value="NZ_SOPW01000010.1"/>
</dbReference>
<dbReference type="OrthoDB" id="68332at2"/>
<dbReference type="Proteomes" id="UP000297975">
    <property type="component" value="Unassembled WGS sequence"/>
</dbReference>
<evidence type="ECO:0000313" key="1">
    <source>
        <dbReference type="EMBL" id="TFB19581.1"/>
    </source>
</evidence>
<organism evidence="1 2">
    <name type="scientific">Filobacillus milosensis</name>
    <dbReference type="NCBI Taxonomy" id="94137"/>
    <lineage>
        <taxon>Bacteria</taxon>
        <taxon>Bacillati</taxon>
        <taxon>Bacillota</taxon>
        <taxon>Bacilli</taxon>
        <taxon>Bacillales</taxon>
        <taxon>Bacillaceae</taxon>
        <taxon>Filobacillus</taxon>
    </lineage>
</organism>
<reference evidence="1 2" key="1">
    <citation type="submission" date="2019-03" db="EMBL/GenBank/DDBJ databases">
        <authorList>
            <person name="He R.-H."/>
        </authorList>
    </citation>
    <scope>NUCLEOTIDE SEQUENCE [LARGE SCALE GENOMIC DNA]</scope>
    <source>
        <strain evidence="2">SH 714</strain>
    </source>
</reference>
<dbReference type="SUPFAM" id="SSF81301">
    <property type="entry name" value="Nucleotidyltransferase"/>
    <property type="match status" value="1"/>
</dbReference>
<keyword evidence="2" id="KW-1185">Reference proteome</keyword>
<dbReference type="AlphaFoldDB" id="A0A4Y8IGC7"/>
<dbReference type="InterPro" id="IPR043519">
    <property type="entry name" value="NT_sf"/>
</dbReference>
<proteinExistence type="predicted"/>
<sequence length="199" mass="23179">MDQRIDIAEEVINTVNSCNQVKKAFLRGSLTDVMRKDKYSDIDIGIDVSGNDNGAFAKSLPKLMDQHFDILFYDWSPSLLPSDFVITFFINNSSIFWFIDIQVFATPHHETLKKVKTNKYHHLLKLWILNLKYYIRGSKTSEKDIKKLARRALGEKIESQDLYFLMVAVLNEIKINIEPKLQNFVVQCEEELHHSRLQG</sequence>
<protein>
    <recommendedName>
        <fullName evidence="3">Nucleotidyltransferase domain-containing protein</fullName>
    </recommendedName>
</protein>
<comment type="caution">
    <text evidence="1">The sequence shown here is derived from an EMBL/GenBank/DDBJ whole genome shotgun (WGS) entry which is preliminary data.</text>
</comment>
<name>A0A4Y8IGC7_9BACI</name>
<gene>
    <name evidence="1" type="ORF">E3U55_10495</name>
</gene>